<dbReference type="VEuPathDB" id="ToxoDB:EBH_0018900"/>
<evidence type="ECO:0000256" key="1">
    <source>
        <dbReference type="SAM" id="SignalP"/>
    </source>
</evidence>
<dbReference type="EMBL" id="HG710173">
    <property type="protein sequence ID" value="CDJ45624.1"/>
    <property type="molecule type" value="Genomic_DNA"/>
</dbReference>
<keyword evidence="3" id="KW-1185">Reference proteome</keyword>
<evidence type="ECO:0000313" key="2">
    <source>
        <dbReference type="EMBL" id="CDJ45624.1"/>
    </source>
</evidence>
<dbReference type="Proteomes" id="UP000030750">
    <property type="component" value="Unassembled WGS sequence"/>
</dbReference>
<evidence type="ECO:0000313" key="3">
    <source>
        <dbReference type="Proteomes" id="UP000030750"/>
    </source>
</evidence>
<reference evidence="2" key="2">
    <citation type="submission" date="2013-10" db="EMBL/GenBank/DDBJ databases">
        <authorList>
            <person name="Aslett M."/>
        </authorList>
    </citation>
    <scope>NUCLEOTIDE SEQUENCE [LARGE SCALE GENOMIC DNA]</scope>
    <source>
        <strain evidence="2">Houghton</strain>
    </source>
</reference>
<organism evidence="2 3">
    <name type="scientific">Eimeria brunetti</name>
    <dbReference type="NCBI Taxonomy" id="51314"/>
    <lineage>
        <taxon>Eukaryota</taxon>
        <taxon>Sar</taxon>
        <taxon>Alveolata</taxon>
        <taxon>Apicomplexa</taxon>
        <taxon>Conoidasida</taxon>
        <taxon>Coccidia</taxon>
        <taxon>Eucoccidiorida</taxon>
        <taxon>Eimeriorina</taxon>
        <taxon>Eimeriidae</taxon>
        <taxon>Eimeria</taxon>
    </lineage>
</organism>
<proteinExistence type="predicted"/>
<keyword evidence="1" id="KW-0732">Signal</keyword>
<feature type="signal peptide" evidence="1">
    <location>
        <begin position="1"/>
        <end position="24"/>
    </location>
</feature>
<protein>
    <recommendedName>
        <fullName evidence="4">SAG family member</fullName>
    </recommendedName>
</protein>
<name>U6LAP2_9EIME</name>
<feature type="chain" id="PRO_5004673498" description="SAG family member" evidence="1">
    <location>
        <begin position="25"/>
        <end position="206"/>
    </location>
</feature>
<sequence length="206" mass="22171">MASFYKTAAALGLVALYGLQSGAADTTTYKFQAVDVDDDAYFAAKLVRNGKLPVHIGEIEKDTSLVSGLKEKVAPSAELEQPGRTSEESCKKVMEESGLKDIFHHAFPYKASPNYPGLFQEALDAGLTVFKDKGYQNKWNEIWEIDAGASLAYLLGSNSTKIGCVIGKCIQVQTPDDGSPTESATGDAFLFCQLSPAADKNKAPFE</sequence>
<gene>
    <name evidence="2" type="ORF">EBH_0018900</name>
</gene>
<evidence type="ECO:0008006" key="4">
    <source>
        <dbReference type="Google" id="ProtNLM"/>
    </source>
</evidence>
<reference evidence="2" key="1">
    <citation type="submission" date="2013-10" db="EMBL/GenBank/DDBJ databases">
        <title>Genomic analysis of the causative agents of coccidiosis in chickens.</title>
        <authorList>
            <person name="Reid A.J."/>
            <person name="Blake D."/>
            <person name="Billington K."/>
            <person name="Browne H."/>
            <person name="Dunn M."/>
            <person name="Hung S."/>
            <person name="Kawahara F."/>
            <person name="Miranda-Saavedra D."/>
            <person name="Mourier T."/>
            <person name="Nagra H."/>
            <person name="Otto T.D."/>
            <person name="Rawlings N."/>
            <person name="Sanchez A."/>
            <person name="Sanders M."/>
            <person name="Subramaniam C."/>
            <person name="Tay Y."/>
            <person name="Dear P."/>
            <person name="Doerig C."/>
            <person name="Gruber A."/>
            <person name="Parkinson J."/>
            <person name="Shirley M."/>
            <person name="Wan K.L."/>
            <person name="Berriman M."/>
            <person name="Tomley F."/>
            <person name="Pain A."/>
        </authorList>
    </citation>
    <scope>NUCLEOTIDE SEQUENCE [LARGE SCALE GENOMIC DNA]</scope>
    <source>
        <strain evidence="2">Houghton</strain>
    </source>
</reference>
<dbReference type="AlphaFoldDB" id="U6LAP2"/>
<accession>U6LAP2</accession>